<gene>
    <name evidence="5" type="ORF">A2519_13210</name>
</gene>
<dbReference type="Gene3D" id="2.40.160.50">
    <property type="entry name" value="membrane protein fhac: a member of the omp85/tpsb transporter family"/>
    <property type="match status" value="1"/>
</dbReference>
<feature type="chain" id="PRO_5009528519" description="Bacterial surface antigen (D15) domain-containing protein" evidence="3">
    <location>
        <begin position="20"/>
        <end position="530"/>
    </location>
</feature>
<evidence type="ECO:0000256" key="3">
    <source>
        <dbReference type="SAM" id="SignalP"/>
    </source>
</evidence>
<organism evidence="5 6">
    <name type="scientific">Candidatus Raymondbacteria bacterium RIFOXYD12_FULL_49_13</name>
    <dbReference type="NCBI Taxonomy" id="1817890"/>
    <lineage>
        <taxon>Bacteria</taxon>
        <taxon>Raymondiibacteriota</taxon>
    </lineage>
</organism>
<dbReference type="InterPro" id="IPR000184">
    <property type="entry name" value="Bac_surfAg_D15"/>
</dbReference>
<feature type="signal peptide" evidence="3">
    <location>
        <begin position="1"/>
        <end position="19"/>
    </location>
</feature>
<dbReference type="Pfam" id="PF01103">
    <property type="entry name" value="Omp85"/>
    <property type="match status" value="1"/>
</dbReference>
<comment type="subcellular location">
    <subcellularLocation>
        <location evidence="1">Membrane</location>
    </subcellularLocation>
</comment>
<evidence type="ECO:0000313" key="5">
    <source>
        <dbReference type="EMBL" id="OGK03280.1"/>
    </source>
</evidence>
<dbReference type="EMBL" id="MFYX01000092">
    <property type="protein sequence ID" value="OGK03280.1"/>
    <property type="molecule type" value="Genomic_DNA"/>
</dbReference>
<evidence type="ECO:0000256" key="2">
    <source>
        <dbReference type="ARBA" id="ARBA00023136"/>
    </source>
</evidence>
<proteinExistence type="predicted"/>
<evidence type="ECO:0000256" key="1">
    <source>
        <dbReference type="ARBA" id="ARBA00004370"/>
    </source>
</evidence>
<evidence type="ECO:0000313" key="6">
    <source>
        <dbReference type="Proteomes" id="UP000179243"/>
    </source>
</evidence>
<evidence type="ECO:0000259" key="4">
    <source>
        <dbReference type="Pfam" id="PF01103"/>
    </source>
</evidence>
<feature type="domain" description="Bacterial surface antigen (D15)" evidence="4">
    <location>
        <begin position="339"/>
        <end position="488"/>
    </location>
</feature>
<protein>
    <recommendedName>
        <fullName evidence="4">Bacterial surface antigen (D15) domain-containing protein</fullName>
    </recommendedName>
</protein>
<dbReference type="GO" id="GO:0019867">
    <property type="term" value="C:outer membrane"/>
    <property type="evidence" value="ECO:0007669"/>
    <property type="project" value="InterPro"/>
</dbReference>
<keyword evidence="2" id="KW-0472">Membrane</keyword>
<comment type="caution">
    <text evidence="5">The sequence shown here is derived from an EMBL/GenBank/DDBJ whole genome shotgun (WGS) entry which is preliminary data.</text>
</comment>
<dbReference type="Proteomes" id="UP000179243">
    <property type="component" value="Unassembled WGS sequence"/>
</dbReference>
<name>A0A1F7F9D8_UNCRA</name>
<keyword evidence="3" id="KW-0732">Signal</keyword>
<accession>A0A1F7F9D8</accession>
<dbReference type="AlphaFoldDB" id="A0A1F7F9D8"/>
<reference evidence="5 6" key="1">
    <citation type="journal article" date="2016" name="Nat. Commun.">
        <title>Thousands of microbial genomes shed light on interconnected biogeochemical processes in an aquifer system.</title>
        <authorList>
            <person name="Anantharaman K."/>
            <person name="Brown C.T."/>
            <person name="Hug L.A."/>
            <person name="Sharon I."/>
            <person name="Castelle C.J."/>
            <person name="Probst A.J."/>
            <person name="Thomas B.C."/>
            <person name="Singh A."/>
            <person name="Wilkins M.J."/>
            <person name="Karaoz U."/>
            <person name="Brodie E.L."/>
            <person name="Williams K.H."/>
            <person name="Hubbard S.S."/>
            <person name="Banfield J.F."/>
        </authorList>
    </citation>
    <scope>NUCLEOTIDE SEQUENCE [LARGE SCALE GENOMIC DNA]</scope>
</reference>
<sequence>MTRVYWRCLVAAATLALHASPAPVTYSLDSVSRVVRVETGAAHRMRDCRIALDSLTNGFPDSAMVVLHHEEAYINCAGLARDLSLLLVARGGAAVLTMPEEARVVVHCEKAFLTRLHGNGLYGGPDLFIKQGTGPQVTIWLSAYGGSLHIQTPDDSIRPPMISIVGKEKVARLVRYNRVEGLFAGFEFDTRDRTGLPYGIAGNIGYAFMPEVAQYRLCALVTPDTRRRLTLGFEYFRAIESVDTMVVSVFENSLAMLFAGRDFMDYYLTTTARARGIWSLSHGLVLSGSFGSAFYHPLGVATRFFLFGSDTLVVRANPLVAEAEDRFITAAIAFSNASKAFPRSGVNGNAGAEYSGGRIGSGFAYRKITADVRGFAAISGRTEVGCRLFTGEITGKNGRGAIPVQKLFDLGGMGTVRGLPFREDPQLLDRDRIFLVSAEYKRLMDARRKAQALFVVFADWGCAWNAEDKGADNTGFNNLFSQIRTDMGHATVGLAVADREENVRLSIMRGFSSGSDIYYDKVTLRLQRAF</sequence>